<dbReference type="Proteomes" id="UP001272987">
    <property type="component" value="Unassembled WGS sequence"/>
</dbReference>
<proteinExistence type="predicted"/>
<keyword evidence="5" id="KW-1185">Reference proteome</keyword>
<dbReference type="EMBL" id="JARAWP010000039">
    <property type="protein sequence ID" value="MDX3024834.1"/>
    <property type="molecule type" value="Genomic_DNA"/>
</dbReference>
<dbReference type="GeneID" id="69812414"/>
<feature type="domain" description="DUF317" evidence="2">
    <location>
        <begin position="58"/>
        <end position="113"/>
    </location>
</feature>
<dbReference type="AlphaFoldDB" id="A0AAP6BJ33"/>
<name>A0AAP6BJ33_9ACTN</name>
<dbReference type="RefSeq" id="WP_010352117.1">
    <property type="nucleotide sequence ID" value="NZ_CP122369.1"/>
</dbReference>
<organism evidence="3 6">
    <name type="scientific">Streptomyces acidiscabies</name>
    <dbReference type="NCBI Taxonomy" id="42234"/>
    <lineage>
        <taxon>Bacteria</taxon>
        <taxon>Bacillati</taxon>
        <taxon>Actinomycetota</taxon>
        <taxon>Actinomycetes</taxon>
        <taxon>Kitasatosporales</taxon>
        <taxon>Streptomycetaceae</taxon>
        <taxon>Streptomyces</taxon>
    </lineage>
</organism>
<evidence type="ECO:0000313" key="4">
    <source>
        <dbReference type="EMBL" id="MDX3024834.1"/>
    </source>
</evidence>
<protein>
    <submittedName>
        <fullName evidence="3">DUF317 domain-containing protein</fullName>
    </submittedName>
</protein>
<dbReference type="EMBL" id="JARAWC010000044">
    <property type="protein sequence ID" value="MDX2965664.1"/>
    <property type="molecule type" value="Genomic_DNA"/>
</dbReference>
<evidence type="ECO:0000313" key="3">
    <source>
        <dbReference type="EMBL" id="MDX2965664.1"/>
    </source>
</evidence>
<dbReference type="Proteomes" id="UP001282288">
    <property type="component" value="Unassembled WGS sequence"/>
</dbReference>
<feature type="domain" description="DUF317" evidence="2">
    <location>
        <begin position="141"/>
        <end position="199"/>
    </location>
</feature>
<evidence type="ECO:0000256" key="1">
    <source>
        <dbReference type="SAM" id="MobiDB-lite"/>
    </source>
</evidence>
<feature type="region of interest" description="Disordered" evidence="1">
    <location>
        <begin position="243"/>
        <end position="267"/>
    </location>
</feature>
<evidence type="ECO:0000313" key="6">
    <source>
        <dbReference type="Proteomes" id="UP001282288"/>
    </source>
</evidence>
<dbReference type="InterPro" id="IPR005523">
    <property type="entry name" value="DUF317_SPDY"/>
</dbReference>
<sequence length="267" mass="29331">MTGHPTGWAASPEPQQHYLVEPRHLAGGGDLRHVTEFLRACGWKDRAPRRRTGLIILESPDRTIRIGYDPHTEPGGWTVSARPTGQEAWQATFSHQTPVEVIAGLTDTLTLPRSAHAPNVWAPLEEAGWERGRSRHHTMVSPDRGAFVTFHTASPGGPSHWRAGARNEHGRAWDALFTTATPLYLVQAVTHALADPRPVMRPRGHLPHTRQIRTTSVSVLPAELAAWQQARITEARARTWALSTAADPRTSPGPGPGLRSVAGSRRR</sequence>
<evidence type="ECO:0000313" key="5">
    <source>
        <dbReference type="Proteomes" id="UP001272987"/>
    </source>
</evidence>
<comment type="caution">
    <text evidence="3">The sequence shown here is derived from an EMBL/GenBank/DDBJ whole genome shotgun (WGS) entry which is preliminary data.</text>
</comment>
<accession>A0AAP6BJ33</accession>
<dbReference type="Pfam" id="PF03771">
    <property type="entry name" value="SPDY"/>
    <property type="match status" value="2"/>
</dbReference>
<gene>
    <name evidence="3" type="ORF">PV399_39025</name>
    <name evidence="4" type="ORF">PV666_44265</name>
</gene>
<evidence type="ECO:0000259" key="2">
    <source>
        <dbReference type="Pfam" id="PF03771"/>
    </source>
</evidence>
<reference evidence="3 5" key="1">
    <citation type="journal article" date="2023" name="Microb. Genom.">
        <title>Mesoterricola silvestris gen. nov., sp. nov., Mesoterricola sediminis sp. nov., Geothrix oryzae sp. nov., Geothrix edaphica sp. nov., Geothrix rubra sp. nov., and Geothrix limicola sp. nov., six novel members of Acidobacteriota isolated from soils.</title>
        <authorList>
            <person name="Weisberg A.J."/>
            <person name="Pearce E."/>
            <person name="Kramer C.G."/>
            <person name="Chang J.H."/>
            <person name="Clarke C.R."/>
        </authorList>
    </citation>
    <scope>NUCLEOTIDE SEQUENCE</scope>
    <source>
        <strain evidence="4 5">NB05-1H</strain>
        <strain evidence="3">NRRL_B-16521</strain>
    </source>
</reference>